<keyword evidence="2" id="KW-0067">ATP-binding</keyword>
<feature type="region of interest" description="Disordered" evidence="4">
    <location>
        <begin position="1077"/>
        <end position="1100"/>
    </location>
</feature>
<dbReference type="PROSITE" id="PS51192">
    <property type="entry name" value="HELICASE_ATP_BIND_1"/>
    <property type="match status" value="1"/>
</dbReference>
<feature type="compositionally biased region" description="Polar residues" evidence="4">
    <location>
        <begin position="1077"/>
        <end position="1087"/>
    </location>
</feature>
<keyword evidence="3" id="KW-0175">Coiled coil</keyword>
<evidence type="ECO:0000313" key="7">
    <source>
        <dbReference type="Proteomes" id="UP000199758"/>
    </source>
</evidence>
<evidence type="ECO:0000313" key="6">
    <source>
        <dbReference type="EMBL" id="SHH15904.1"/>
    </source>
</evidence>
<evidence type="ECO:0000256" key="4">
    <source>
        <dbReference type="SAM" id="MobiDB-lite"/>
    </source>
</evidence>
<keyword evidence="6" id="KW-0378">Hydrolase</keyword>
<dbReference type="Pfam" id="PF00270">
    <property type="entry name" value="DEAD"/>
    <property type="match status" value="1"/>
</dbReference>
<name>A0A1M5QP93_9GAMM</name>
<keyword evidence="1" id="KW-0547">Nucleotide-binding</keyword>
<proteinExistence type="predicted"/>
<accession>A0A1M5QP93</accession>
<dbReference type="EMBL" id="FQWZ01000006">
    <property type="protein sequence ID" value="SHH15904.1"/>
    <property type="molecule type" value="Genomic_DNA"/>
</dbReference>
<dbReference type="Pfam" id="PF00271">
    <property type="entry name" value="Helicase_C"/>
    <property type="match status" value="1"/>
</dbReference>
<keyword evidence="7" id="KW-1185">Reference proteome</keyword>
<dbReference type="InterPro" id="IPR001650">
    <property type="entry name" value="Helicase_C-like"/>
</dbReference>
<dbReference type="InterPro" id="IPR011545">
    <property type="entry name" value="DEAD/DEAH_box_helicase_dom"/>
</dbReference>
<dbReference type="GO" id="GO:0005524">
    <property type="term" value="F:ATP binding"/>
    <property type="evidence" value="ECO:0007669"/>
    <property type="project" value="UniProtKB-KW"/>
</dbReference>
<feature type="compositionally biased region" description="Basic and acidic residues" evidence="4">
    <location>
        <begin position="1091"/>
        <end position="1100"/>
    </location>
</feature>
<dbReference type="GO" id="GO:0006289">
    <property type="term" value="P:nucleotide-excision repair"/>
    <property type="evidence" value="ECO:0007669"/>
    <property type="project" value="TreeGrafter"/>
</dbReference>
<dbReference type="SMART" id="SM00487">
    <property type="entry name" value="DEXDc"/>
    <property type="match status" value="1"/>
</dbReference>
<protein>
    <submittedName>
        <fullName evidence="6">Helicase conserved C-terminal domain-containing protein</fullName>
    </submittedName>
</protein>
<dbReference type="GO" id="GO:0003676">
    <property type="term" value="F:nucleic acid binding"/>
    <property type="evidence" value="ECO:0007669"/>
    <property type="project" value="InterPro"/>
</dbReference>
<dbReference type="PANTHER" id="PTHR47957:SF3">
    <property type="entry name" value="ATP-DEPENDENT HELICASE HRQ1"/>
    <property type="match status" value="1"/>
</dbReference>
<evidence type="ECO:0000259" key="5">
    <source>
        <dbReference type="PROSITE" id="PS51192"/>
    </source>
</evidence>
<gene>
    <name evidence="6" type="ORF">SAMN04488068_2744</name>
</gene>
<evidence type="ECO:0000256" key="1">
    <source>
        <dbReference type="ARBA" id="ARBA00022741"/>
    </source>
</evidence>
<organism evidence="6 7">
    <name type="scientific">Hydrocarboniphaga daqingensis</name>
    <dbReference type="NCBI Taxonomy" id="490188"/>
    <lineage>
        <taxon>Bacteria</taxon>
        <taxon>Pseudomonadati</taxon>
        <taxon>Pseudomonadota</taxon>
        <taxon>Gammaproteobacteria</taxon>
        <taxon>Nevskiales</taxon>
        <taxon>Nevskiaceae</taxon>
        <taxon>Hydrocarboniphaga</taxon>
    </lineage>
</organism>
<dbReference type="OrthoDB" id="9815222at2"/>
<dbReference type="PANTHER" id="PTHR47957">
    <property type="entry name" value="ATP-DEPENDENT HELICASE HRQ1"/>
    <property type="match status" value="1"/>
</dbReference>
<dbReference type="SUPFAM" id="SSF52540">
    <property type="entry name" value="P-loop containing nucleoside triphosphate hydrolases"/>
    <property type="match status" value="2"/>
</dbReference>
<dbReference type="STRING" id="490188.SAMN04488068_2744"/>
<sequence>MEDPVGSFESIKSGLTRYIQSAFRTDSASFEADRERLLSIPGVLFQEPYVEPIPTYRAAKSVLELSVDDVPTMTADELAAFAAIMNAGLLAGGFPLYTHQHAMLKEALEGKHCVVVTGTGSGKTESFLLPAIAQIVRESFRKNWSPVASTPAHGSPSSHLPTWDQTKPTLRGESRAPAVRALVLYPMNALVEDQVSRLRGALDSDEVRAQMDLHLRGNRIRFGRYNGSTEVSGHPFKFKQRKDGTSELVPNSDKREALREALERARKEYTQIVNEITRIRTDRDDAVKDGNLARSEALERNLADLVEQSRFMPRISVDSSEVFHRWEMQASPPDFLITNVSMLSIMLMRHRHPNIPDDRADADIFDATKRWLEADRTNHIFQLVVDELHLYRGSAGTEVAYLLRLLVDRLGLTPDSPQLRILASSASLDPEDSKTFDFLGGMFGLSSEEAKQKFHLEQGRLQFEGAARFAVGLPVEAASWLSAIGEMLRDGTAPKADELRMAGELLASIPNIGNIVVSAFIVDRVRARPLGEAADELFPSLDRQKALLAVRGFFHVIAVGPSALRDRVPRIRFHWMAKNVDGIWATAALSDDDPKRRCGPLVPEPPPTMLIGGNRALEVLYCECCGTQLLCGSKIAVASEPADGPVGLPGLQKTEERYELTPLSSQLQGLPETIPETRTDAQPYRDLGVIWIHSSDWHPSAADEDALKWRQGTIERDDKRAPKDLRDACWKPAWIDPVVGIVTVSSKTPPLGSVACRWLYIDPDPPGLTIPAMPQVCPSCHIDYSEHRGGRTAPIRSFVTGLARTSHLLAKHLLAALPAGQARKLVAFSDSRESAANLSVGVEEEQWNHLLRVSILSGIHESTSGRLDDWYRQIRTAIESGDLLGANEVLKRGNGVLNSEDRQALMAAFGAVLNAVNGNKATPEWQAIAERLDGNGRDLVAIHSLLANPDPIAGTSLTPVWKAFVRLGTNPSGATIGDKAVAKRVDWTTQFKSDASGNLLPELSDSAVAERVEVIGNRLRTKSWRALSGRLLYDLEAQGVGHLALPDNVFRANANKAMSEAAETVLRILAESNRVSPSQYQSSTSQEWTDDQPRGANREGSAKRRVFRYLSAVAKKQNLALELVRSQVATSLKSAGHKAAGGGWGIVSLGFLFVSVARREDRPWICNRCNQIHWHKSAGICSRCCDELPVERNGSQKASEIEANHYNASEARKQGSAFRIHAEELTGQTANQAQRQRHFRGIFFAGEVVDDPVRRSFVRNVDEIDLLSVTTTMEVGVDIGSLQAVLQANMPPERFNYQQRAGRAGRKGQPFSAVLTYCKGQTHDRIHFEFPSEMTGGVPPQPSVSTGDDQRILAERLVAKEVLRQAFRAGGLTWSDSGSPPDSHGEFGLARFGSQSPESIEEWMRANQSTVKRICDVVARGTFIDIACLHRSAELIPMRMRECLQSGRSTAEGVAHQLAEGGLLPMYGMPTSVRSLVFSLPPSSGKAPPIAKTLDRPFDQAVSEFVPGAERTWDKRKLTPIGIAGEISYDKIAREWTSSLSPVSAAFGQLACPNCRQLRVIALTPETFEAKPGQHEQWWRPEIAHAPAVNVCCPGCRATKAKVSLAISPRTFITDLRVDQSATAAGDKRGRSVSAMVGAPLIVAANYRRAGGADIALASQGLVFRSNSRAGELFALKAKTSVSTFESDIQPNQFLRGQLRCNQEDAPTDRDWRVAIVAPKTTDVMAILLLGRKGLSFSDALQPLDARRAAWYSAATILQRAVALELDVDSMDIEIASVHGVLGMDSGDDQSGEMYLADSHPNGSGLVKWVAANWIELLNGCVTGRGNYGGMGRRLREQARRAIAEPWSTPALLLQGFRNRQLHGLLDWQLGIDLLAVMLDESFVPGLTKEISGAQFISEGMESWEVSARMAAERYARAFDSSCTLLPADGWISGWKTSGGQLIAVVHPLWSASSATSDQVRRILAWGRKNEAREIVLVDSFNLLRRMSWVRGNLHLFPLLDASTGRIERPAGAAEADKETAADSHLDIESILAALPGTQMASGGKVWRRMEGGSQLAGSSTGEWLASHPDGTIVELVVRELAGEKRVKAVGGTWIPSEQWGAYKLYAIREGQ</sequence>
<dbReference type="GO" id="GO:0043138">
    <property type="term" value="F:3'-5' DNA helicase activity"/>
    <property type="evidence" value="ECO:0007669"/>
    <property type="project" value="TreeGrafter"/>
</dbReference>
<dbReference type="RefSeq" id="WP_139250284.1">
    <property type="nucleotide sequence ID" value="NZ_FQWZ01000006.1"/>
</dbReference>
<dbReference type="InterPro" id="IPR027417">
    <property type="entry name" value="P-loop_NTPase"/>
</dbReference>
<evidence type="ECO:0000256" key="3">
    <source>
        <dbReference type="SAM" id="Coils"/>
    </source>
</evidence>
<keyword evidence="6" id="KW-0347">Helicase</keyword>
<feature type="compositionally biased region" description="Polar residues" evidence="4">
    <location>
        <begin position="155"/>
        <end position="168"/>
    </location>
</feature>
<dbReference type="Proteomes" id="UP000199758">
    <property type="component" value="Unassembled WGS sequence"/>
</dbReference>
<feature type="region of interest" description="Disordered" evidence="4">
    <location>
        <begin position="147"/>
        <end position="170"/>
    </location>
</feature>
<dbReference type="InterPro" id="IPR014001">
    <property type="entry name" value="Helicase_ATP-bd"/>
</dbReference>
<reference evidence="6 7" key="1">
    <citation type="submission" date="2016-11" db="EMBL/GenBank/DDBJ databases">
        <authorList>
            <person name="Jaros S."/>
            <person name="Januszkiewicz K."/>
            <person name="Wedrychowicz H."/>
        </authorList>
    </citation>
    <scope>NUCLEOTIDE SEQUENCE [LARGE SCALE GENOMIC DNA]</scope>
    <source>
        <strain evidence="6 7">CGMCC 1.7049</strain>
    </source>
</reference>
<dbReference type="GO" id="GO:0036297">
    <property type="term" value="P:interstrand cross-link repair"/>
    <property type="evidence" value="ECO:0007669"/>
    <property type="project" value="TreeGrafter"/>
</dbReference>
<evidence type="ECO:0000256" key="2">
    <source>
        <dbReference type="ARBA" id="ARBA00022840"/>
    </source>
</evidence>
<feature type="coiled-coil region" evidence="3">
    <location>
        <begin position="255"/>
        <end position="282"/>
    </location>
</feature>
<dbReference type="Gene3D" id="3.40.50.300">
    <property type="entry name" value="P-loop containing nucleotide triphosphate hydrolases"/>
    <property type="match status" value="3"/>
</dbReference>
<feature type="domain" description="Helicase ATP-binding" evidence="5">
    <location>
        <begin position="104"/>
        <end position="446"/>
    </location>
</feature>